<name>A0A5M3Z4C5_ASPTE</name>
<feature type="transmembrane region" description="Helical" evidence="2">
    <location>
        <begin position="44"/>
        <end position="66"/>
    </location>
</feature>
<keyword evidence="2" id="KW-1133">Transmembrane helix</keyword>
<dbReference type="PANTHER" id="PTHR40018">
    <property type="entry name" value="[PSI+] INDUCTION PROTEIN 2"/>
    <property type="match status" value="1"/>
</dbReference>
<dbReference type="AlphaFoldDB" id="A0A5M3Z4C5"/>
<feature type="compositionally biased region" description="Pro residues" evidence="1">
    <location>
        <begin position="99"/>
        <end position="120"/>
    </location>
</feature>
<proteinExistence type="predicted"/>
<dbReference type="VEuPathDB" id="FungiDB:ATEG_05831"/>
<keyword evidence="2" id="KW-0472">Membrane</keyword>
<keyword evidence="2" id="KW-0812">Transmembrane</keyword>
<accession>A0A5M3Z4C5</accession>
<dbReference type="Proteomes" id="UP000452235">
    <property type="component" value="Unassembled WGS sequence"/>
</dbReference>
<sequence>MSPRVDTTPNPLWVRDFVSDLKSAPETLSSWDNCMAKSYCKWPVIVAIIVGSVIVLSIVACIINCMCCGIQCCRCCGCCSCCCPSPRNKSPKYLDDPYNHPPPPMPPPSNPVYQPSPTPPVYRGQQQVARFDAPKSPAPKINEDALPAMPSWDSAVTRRVEDKEAHPDAMEMEPLNPANHEPRRMPSNPGPHANNYMGLPPPVRTGTSSSYYPESRHYDDQSAYGMRSPGGMAPSPISPYDNQPYQDYTGGRPWQTNSPAPAPYTPQPQYMAVGSAVTRAESPRPIPYRQPSPGFNQVPIGTAITRAETPRVVPYRQPSPGFNQMPGMAISPSEGPRPIPYRQPTPGFTHNPVDRVMSPSIPSSPPPPFTATPAPHEMTTDPGRPPSLLQSGRKPAPNSYRDV</sequence>
<feature type="region of interest" description="Disordered" evidence="1">
    <location>
        <begin position="161"/>
        <end position="403"/>
    </location>
</feature>
<keyword evidence="4" id="KW-1185">Reference proteome</keyword>
<feature type="region of interest" description="Disordered" evidence="1">
    <location>
        <begin position="94"/>
        <end position="122"/>
    </location>
</feature>
<evidence type="ECO:0000256" key="2">
    <source>
        <dbReference type="SAM" id="Phobius"/>
    </source>
</evidence>
<evidence type="ECO:0000256" key="1">
    <source>
        <dbReference type="SAM" id="MobiDB-lite"/>
    </source>
</evidence>
<organism evidence="3 4">
    <name type="scientific">Aspergillus terreus</name>
    <dbReference type="NCBI Taxonomy" id="33178"/>
    <lineage>
        <taxon>Eukaryota</taxon>
        <taxon>Fungi</taxon>
        <taxon>Dikarya</taxon>
        <taxon>Ascomycota</taxon>
        <taxon>Pezizomycotina</taxon>
        <taxon>Eurotiomycetes</taxon>
        <taxon>Eurotiomycetidae</taxon>
        <taxon>Eurotiales</taxon>
        <taxon>Aspergillaceae</taxon>
        <taxon>Aspergillus</taxon>
        <taxon>Aspergillus subgen. Circumdati</taxon>
    </lineage>
</organism>
<dbReference type="GO" id="GO:0005886">
    <property type="term" value="C:plasma membrane"/>
    <property type="evidence" value="ECO:0007669"/>
    <property type="project" value="TreeGrafter"/>
</dbReference>
<evidence type="ECO:0000313" key="4">
    <source>
        <dbReference type="Proteomes" id="UP000452235"/>
    </source>
</evidence>
<dbReference type="InterPro" id="IPR037504">
    <property type="entry name" value="PSI_induc_2"/>
</dbReference>
<gene>
    <name evidence="3" type="ORF">ATEIFO6365_0007021700</name>
</gene>
<dbReference type="PANTHER" id="PTHR40018:SF1">
    <property type="entry name" value="[PSI+] INDUCTION PROTEIN 2"/>
    <property type="match status" value="1"/>
</dbReference>
<dbReference type="EMBL" id="BLJY01000007">
    <property type="protein sequence ID" value="GFF17668.1"/>
    <property type="molecule type" value="Genomic_DNA"/>
</dbReference>
<dbReference type="OrthoDB" id="5401332at2759"/>
<dbReference type="GO" id="GO:0005935">
    <property type="term" value="C:cellular bud neck"/>
    <property type="evidence" value="ECO:0007669"/>
    <property type="project" value="TreeGrafter"/>
</dbReference>
<comment type="caution">
    <text evidence="3">The sequence shown here is derived from an EMBL/GenBank/DDBJ whole genome shotgun (WGS) entry which is preliminary data.</text>
</comment>
<evidence type="ECO:0000313" key="3">
    <source>
        <dbReference type="EMBL" id="GFF17668.1"/>
    </source>
</evidence>
<reference evidence="3 4" key="1">
    <citation type="submission" date="2020-01" db="EMBL/GenBank/DDBJ databases">
        <title>Aspergillus terreus IFO 6365 whole genome shotgun sequence.</title>
        <authorList>
            <person name="Kanamasa S."/>
            <person name="Takahashi H."/>
        </authorList>
    </citation>
    <scope>NUCLEOTIDE SEQUENCE [LARGE SCALE GENOMIC DNA]</scope>
    <source>
        <strain evidence="3 4">IFO 6365</strain>
    </source>
</reference>
<protein>
    <submittedName>
        <fullName evidence="3">Uncharacterized protein</fullName>
    </submittedName>
</protein>